<dbReference type="UniPathway" id="UPA00189">
    <property type="reaction ID" value="UER00296"/>
</dbReference>
<dbReference type="InterPro" id="IPR022955">
    <property type="entry name" value="GMP_synthase"/>
</dbReference>
<dbReference type="FunFam" id="3.30.300.10:FF:000002">
    <property type="entry name" value="GMP synthase [glutamine-hydrolyzing]"/>
    <property type="match status" value="1"/>
</dbReference>
<comment type="function">
    <text evidence="1 9">Catalyzes the synthesis of GMP from XMP.</text>
</comment>
<dbReference type="RefSeq" id="WP_015402791.1">
    <property type="nucleotide sequence ID" value="NC_020304.1"/>
</dbReference>
<keyword evidence="4 9" id="KW-0547">Nucleotide-binding</keyword>
<dbReference type="NCBIfam" id="NF000848">
    <property type="entry name" value="PRK00074.1"/>
    <property type="match status" value="1"/>
</dbReference>
<dbReference type="eggNOG" id="COG0519">
    <property type="taxonomic scope" value="Bacteria"/>
</dbReference>
<feature type="active site" evidence="9">
    <location>
        <position position="174"/>
    </location>
</feature>
<dbReference type="Pfam" id="PF00958">
    <property type="entry name" value="GMP_synt_C"/>
    <property type="match status" value="1"/>
</dbReference>
<evidence type="ECO:0000256" key="7">
    <source>
        <dbReference type="ARBA" id="ARBA00022840"/>
    </source>
</evidence>
<dbReference type="InterPro" id="IPR001674">
    <property type="entry name" value="GMP_synth_C"/>
</dbReference>
<dbReference type="EC" id="6.3.5.2" evidence="9"/>
<name>M1P0Q6_DESSD</name>
<evidence type="ECO:0000256" key="4">
    <source>
        <dbReference type="ARBA" id="ARBA00022741"/>
    </source>
</evidence>
<dbReference type="Pfam" id="PF00117">
    <property type="entry name" value="GATase"/>
    <property type="match status" value="1"/>
</dbReference>
<feature type="binding site" evidence="10">
    <location>
        <begin position="228"/>
        <end position="234"/>
    </location>
    <ligand>
        <name>ATP</name>
        <dbReference type="ChEBI" id="CHEBI:30616"/>
    </ligand>
</feature>
<keyword evidence="8 9" id="KW-0315">Glutamine amidotransferase</keyword>
<feature type="domain" description="GMPS ATP-PPase" evidence="11">
    <location>
        <begin position="201"/>
        <end position="391"/>
    </location>
</feature>
<dbReference type="Gene3D" id="3.40.50.620">
    <property type="entry name" value="HUPs"/>
    <property type="match status" value="1"/>
</dbReference>
<evidence type="ECO:0000256" key="8">
    <source>
        <dbReference type="ARBA" id="ARBA00022962"/>
    </source>
</evidence>
<keyword evidence="13" id="KW-1185">Reference proteome</keyword>
<dbReference type="AlphaFoldDB" id="M1P0Q6"/>
<evidence type="ECO:0000256" key="9">
    <source>
        <dbReference type="HAMAP-Rule" id="MF_00344"/>
    </source>
</evidence>
<evidence type="ECO:0000256" key="5">
    <source>
        <dbReference type="ARBA" id="ARBA00022749"/>
    </source>
</evidence>
<dbReference type="SUPFAM" id="SSF52317">
    <property type="entry name" value="Class I glutamine amidotransferase-like"/>
    <property type="match status" value="1"/>
</dbReference>
<dbReference type="PATRIC" id="fig|1167006.5.peg.576"/>
<dbReference type="InterPro" id="IPR029062">
    <property type="entry name" value="Class_I_gatase-like"/>
</dbReference>
<evidence type="ECO:0000313" key="12">
    <source>
        <dbReference type="EMBL" id="AGF77093.1"/>
    </source>
</evidence>
<reference evidence="13" key="1">
    <citation type="journal article" date="2013" name="Stand. Genomic Sci.">
        <title>Complete genome sequence of Desulfocapsa sulfexigens, a marine deltaproteobacterium specialized in disproportionating inorganic sulfur compounds.</title>
        <authorList>
            <person name="Finster K.W."/>
            <person name="Kjeldsen K.U."/>
            <person name="Kube M."/>
            <person name="Reinhardt R."/>
            <person name="Mussmann M."/>
            <person name="Amann R."/>
            <person name="Schreiber L."/>
        </authorList>
    </citation>
    <scope>NUCLEOTIDE SEQUENCE [LARGE SCALE GENOMIC DNA]</scope>
    <source>
        <strain evidence="13">DSM 10523 / SB164P1</strain>
    </source>
</reference>
<dbReference type="InterPro" id="IPR017926">
    <property type="entry name" value="GATASE"/>
</dbReference>
<dbReference type="PRINTS" id="PR00097">
    <property type="entry name" value="ANTSNTHASEII"/>
</dbReference>
<dbReference type="OrthoDB" id="9802219at2"/>
<dbReference type="CDD" id="cd01997">
    <property type="entry name" value="GMP_synthase_C"/>
    <property type="match status" value="1"/>
</dbReference>
<dbReference type="KEGG" id="dsf:UWK_00510"/>
<sequence>MNIHDEKILILDFGSQTTQLIARRIREQKVYCEIHPFSTPLETIKEMNPTGIILSGGPRSVYDADAPLSDPGLFELDLPILGICYGAQLMMQQLGGKVENADKREFGKANLTVQFTEGLFAGLETGVPQHQVWMSHGDRIEVVAEGFETTAVSDHSPCAALRHRSKPFVAVQFHPEVVHTLIGTDVLRNFIFGICNCSPNWTMASFIESTVKGVQEKVGDNKVICALSGGVDSSVTAALVHKAIGDQLTCIYVDNGLMRTGESESILRFFREKSQLNVIAVDAVDFFLNELADVLDPEIKRKRIGLGFIKIFEEEAAKLGEVDFLAQGTLYPDVIESVSFMGEAPIKSHHNVGGLPEIMKLDLIEPLRELFKDEVRELGLELGLPEEAIYRQPFPGPGLGIRIMGEVNRERLNIVRQADVIVLEEMKKSGWYRKVWQSFAVLLPIQTVGVMGDGRTYENVIALRSVDSRDAMTADWSKIPYDLLGVISTRIINEVRGVNRVVFDISSKPPSTIEWE</sequence>
<dbReference type="FunFam" id="3.40.50.620:FF:000001">
    <property type="entry name" value="GMP synthase [glutamine-hydrolyzing]"/>
    <property type="match status" value="1"/>
</dbReference>
<comment type="pathway">
    <text evidence="2 9">Purine metabolism; GMP biosynthesis; GMP from XMP (L-Gln route): step 1/1.</text>
</comment>
<dbReference type="EMBL" id="CP003985">
    <property type="protein sequence ID" value="AGF77093.1"/>
    <property type="molecule type" value="Genomic_DNA"/>
</dbReference>
<dbReference type="STRING" id="1167006.UWK_00510"/>
<gene>
    <name evidence="9" type="primary">guaA</name>
    <name evidence="12" type="ordered locus">UWK_00510</name>
</gene>
<keyword evidence="6 9" id="KW-0658">Purine biosynthesis</keyword>
<dbReference type="NCBIfam" id="TIGR00888">
    <property type="entry name" value="guaA_Nterm"/>
    <property type="match status" value="1"/>
</dbReference>
<dbReference type="PANTHER" id="PTHR11922:SF2">
    <property type="entry name" value="GMP SYNTHASE [GLUTAMINE-HYDROLYZING]"/>
    <property type="match status" value="1"/>
</dbReference>
<dbReference type="SUPFAM" id="SSF52402">
    <property type="entry name" value="Adenine nucleotide alpha hydrolases-like"/>
    <property type="match status" value="1"/>
</dbReference>
<keyword evidence="3 9" id="KW-0436">Ligase</keyword>
<proteinExistence type="inferred from homology"/>
<comment type="subunit">
    <text evidence="9">Homodimer.</text>
</comment>
<feature type="active site" description="Nucleophile" evidence="9">
    <location>
        <position position="84"/>
    </location>
</feature>
<accession>M1P0Q6</accession>
<evidence type="ECO:0000259" key="11">
    <source>
        <dbReference type="PROSITE" id="PS51553"/>
    </source>
</evidence>
<feature type="active site" evidence="9">
    <location>
        <position position="176"/>
    </location>
</feature>
<evidence type="ECO:0000256" key="2">
    <source>
        <dbReference type="ARBA" id="ARBA00005153"/>
    </source>
</evidence>
<dbReference type="CDD" id="cd01742">
    <property type="entry name" value="GATase1_GMP_Synthase"/>
    <property type="match status" value="1"/>
</dbReference>
<protein>
    <recommendedName>
        <fullName evidence="9">GMP synthase [glutamine-hydrolyzing]</fullName>
        <ecNumber evidence="9">6.3.5.2</ecNumber>
    </recommendedName>
    <alternativeName>
        <fullName evidence="9">GMP synthetase</fullName>
    </alternativeName>
    <alternativeName>
        <fullName evidence="9">Glutamine amidotransferase</fullName>
    </alternativeName>
</protein>
<dbReference type="Pfam" id="PF02540">
    <property type="entry name" value="NAD_synthase"/>
    <property type="match status" value="1"/>
</dbReference>
<dbReference type="PRINTS" id="PR00096">
    <property type="entry name" value="GATASE"/>
</dbReference>
<dbReference type="GO" id="GO:0005829">
    <property type="term" value="C:cytosol"/>
    <property type="evidence" value="ECO:0007669"/>
    <property type="project" value="TreeGrafter"/>
</dbReference>
<dbReference type="PROSITE" id="PS51553">
    <property type="entry name" value="GMPS_ATP_PPASE"/>
    <property type="match status" value="1"/>
</dbReference>
<keyword evidence="5 9" id="KW-0332">GMP biosynthesis</keyword>
<dbReference type="InterPro" id="IPR014729">
    <property type="entry name" value="Rossmann-like_a/b/a_fold"/>
</dbReference>
<dbReference type="PROSITE" id="PS51273">
    <property type="entry name" value="GATASE_TYPE_1"/>
    <property type="match status" value="1"/>
</dbReference>
<dbReference type="GO" id="GO:0003921">
    <property type="term" value="F:GMP synthase activity"/>
    <property type="evidence" value="ECO:0007669"/>
    <property type="project" value="InterPro"/>
</dbReference>
<dbReference type="HAMAP" id="MF_00344">
    <property type="entry name" value="GMP_synthase"/>
    <property type="match status" value="1"/>
</dbReference>
<evidence type="ECO:0000313" key="13">
    <source>
        <dbReference type="Proteomes" id="UP000011721"/>
    </source>
</evidence>
<dbReference type="FunFam" id="3.40.50.880:FF:000001">
    <property type="entry name" value="GMP synthase [glutamine-hydrolyzing]"/>
    <property type="match status" value="1"/>
</dbReference>
<evidence type="ECO:0000256" key="3">
    <source>
        <dbReference type="ARBA" id="ARBA00022598"/>
    </source>
</evidence>
<evidence type="ECO:0000256" key="10">
    <source>
        <dbReference type="PROSITE-ProRule" id="PRU00886"/>
    </source>
</evidence>
<dbReference type="InterPro" id="IPR022310">
    <property type="entry name" value="NAD/GMP_synthase"/>
</dbReference>
<dbReference type="HOGENOM" id="CLU_014340_0_5_7"/>
<dbReference type="NCBIfam" id="TIGR00884">
    <property type="entry name" value="guaA_Cterm"/>
    <property type="match status" value="1"/>
</dbReference>
<dbReference type="InterPro" id="IPR025777">
    <property type="entry name" value="GMPS_ATP_PPase_dom"/>
</dbReference>
<organism evidence="12 13">
    <name type="scientific">Desulfocapsa sulfexigens (strain DSM 10523 / SB164P1)</name>
    <dbReference type="NCBI Taxonomy" id="1167006"/>
    <lineage>
        <taxon>Bacteria</taxon>
        <taxon>Pseudomonadati</taxon>
        <taxon>Thermodesulfobacteriota</taxon>
        <taxon>Desulfobulbia</taxon>
        <taxon>Desulfobulbales</taxon>
        <taxon>Desulfocapsaceae</taxon>
        <taxon>Desulfocapsa</taxon>
    </lineage>
</organism>
<dbReference type="GO" id="GO:0005524">
    <property type="term" value="F:ATP binding"/>
    <property type="evidence" value="ECO:0007669"/>
    <property type="project" value="UniProtKB-UniRule"/>
</dbReference>
<dbReference type="eggNOG" id="COG0518">
    <property type="taxonomic scope" value="Bacteria"/>
</dbReference>
<dbReference type="PANTHER" id="PTHR11922">
    <property type="entry name" value="GMP SYNTHASE-RELATED"/>
    <property type="match status" value="1"/>
</dbReference>
<keyword evidence="7 9" id="KW-0067">ATP-binding</keyword>
<evidence type="ECO:0000256" key="6">
    <source>
        <dbReference type="ARBA" id="ARBA00022755"/>
    </source>
</evidence>
<evidence type="ECO:0000256" key="1">
    <source>
        <dbReference type="ARBA" id="ARBA00002332"/>
    </source>
</evidence>
<dbReference type="Proteomes" id="UP000011721">
    <property type="component" value="Chromosome"/>
</dbReference>
<dbReference type="SUPFAM" id="SSF54810">
    <property type="entry name" value="GMP synthetase C-terminal dimerisation domain"/>
    <property type="match status" value="1"/>
</dbReference>
<comment type="catalytic activity">
    <reaction evidence="9">
        <text>XMP + L-glutamine + ATP + H2O = GMP + L-glutamate + AMP + diphosphate + 2 H(+)</text>
        <dbReference type="Rhea" id="RHEA:11680"/>
        <dbReference type="ChEBI" id="CHEBI:15377"/>
        <dbReference type="ChEBI" id="CHEBI:15378"/>
        <dbReference type="ChEBI" id="CHEBI:29985"/>
        <dbReference type="ChEBI" id="CHEBI:30616"/>
        <dbReference type="ChEBI" id="CHEBI:33019"/>
        <dbReference type="ChEBI" id="CHEBI:57464"/>
        <dbReference type="ChEBI" id="CHEBI:58115"/>
        <dbReference type="ChEBI" id="CHEBI:58359"/>
        <dbReference type="ChEBI" id="CHEBI:456215"/>
        <dbReference type="EC" id="6.3.5.2"/>
    </reaction>
</comment>
<dbReference type="Gene3D" id="3.40.50.880">
    <property type="match status" value="1"/>
</dbReference>
<dbReference type="InterPro" id="IPR004739">
    <property type="entry name" value="GMP_synth_GATase"/>
</dbReference>
<dbReference type="Gene3D" id="3.30.300.10">
    <property type="match status" value="1"/>
</dbReference>